<dbReference type="InterPro" id="IPR001055">
    <property type="entry name" value="Adrenodoxin-like"/>
</dbReference>
<dbReference type="Gene3D" id="3.10.20.30">
    <property type="match status" value="1"/>
</dbReference>
<dbReference type="Proteomes" id="UP001165121">
    <property type="component" value="Unassembled WGS sequence"/>
</dbReference>
<dbReference type="PANTHER" id="PTHR31361">
    <property type="entry name" value="BETA-GLUCAN SYNTHESIS-ASSOCIATED PROTEIN KRE6-RELATED"/>
    <property type="match status" value="1"/>
</dbReference>
<dbReference type="GO" id="GO:0071555">
    <property type="term" value="P:cell wall organization"/>
    <property type="evidence" value="ECO:0007669"/>
    <property type="project" value="UniProtKB-KW"/>
</dbReference>
<reference evidence="12" key="1">
    <citation type="submission" date="2023-04" db="EMBL/GenBank/DDBJ databases">
        <title>Phytophthora fragariaefolia NBRC 109709.</title>
        <authorList>
            <person name="Ichikawa N."/>
            <person name="Sato H."/>
            <person name="Tonouchi N."/>
        </authorList>
    </citation>
    <scope>NUCLEOTIDE SEQUENCE</scope>
    <source>
        <strain evidence="12">NBRC 109709</strain>
    </source>
</reference>
<dbReference type="Pfam" id="PF00111">
    <property type="entry name" value="Fer2"/>
    <property type="match status" value="1"/>
</dbReference>
<dbReference type="InterPro" id="IPR005629">
    <property type="entry name" value="Skn1/Kre6/Sbg1"/>
</dbReference>
<keyword evidence="3" id="KW-0479">Metal-binding</keyword>
<dbReference type="AlphaFoldDB" id="A0A9W6WWA3"/>
<dbReference type="EMBL" id="BSXT01000141">
    <property type="protein sequence ID" value="GMF18762.1"/>
    <property type="molecule type" value="Genomic_DNA"/>
</dbReference>
<evidence type="ECO:0000256" key="1">
    <source>
        <dbReference type="ARBA" id="ARBA00004370"/>
    </source>
</evidence>
<keyword evidence="10" id="KW-0812">Transmembrane</keyword>
<dbReference type="PROSITE" id="PS51085">
    <property type="entry name" value="2FE2S_FER_2"/>
    <property type="match status" value="1"/>
</dbReference>
<dbReference type="GO" id="GO:0005789">
    <property type="term" value="C:endoplasmic reticulum membrane"/>
    <property type="evidence" value="ECO:0007669"/>
    <property type="project" value="TreeGrafter"/>
</dbReference>
<keyword evidence="8" id="KW-0961">Cell wall biogenesis/degradation</keyword>
<feature type="compositionally biased region" description="Low complexity" evidence="9">
    <location>
        <begin position="857"/>
        <end position="870"/>
    </location>
</feature>
<keyword evidence="6 10" id="KW-0472">Membrane</keyword>
<evidence type="ECO:0000256" key="6">
    <source>
        <dbReference type="ARBA" id="ARBA00023136"/>
    </source>
</evidence>
<evidence type="ECO:0000256" key="9">
    <source>
        <dbReference type="SAM" id="MobiDB-lite"/>
    </source>
</evidence>
<sequence length="974" mass="106570">MLIRASWSSPSSQDRDHCYGLSAAGDMCWPLWRVAGEQLTDLASTPARSVSNTGSGALICILFGSKPAPVTTPRNDGGGGSPVGTGFALDAQSPEPLRAALHEDPQLTCVFLAIDTHRLSIGRYLTKLTILRMVALHLVVMGIAVLAVVEASSSDSGSSPSGIGSTATDRTLVKLETRSGIRPWVDPDTPDNVRAYVTSRGDNWELVMSDEFGAVNRNFSAGGDHLWTSLEMPDGTNDALQLYSHDMTSVVCDDDDESLCYLQIKSIDEVNNVTVWNSYLRPPAYQNSTFVREDSGNPDIGKGSNARAENTQFYPTWSGIWLMGGLGRALFSSTARMWPFSYNECNETVFNSSNQRISACDPDPGHGMNPHQGRGAVEIDLLEGGGVAISSSIQIAPGMPADYRRTAINETLGDWSYCMYSQECTTIGANLPGVPTEYYEERGHQSWYQGLRYGSNNYCVVDGNDTQSYALVVAGMKNITENTCDLLYCPASNDVHGDMGYIDGDRSLGHWNINSNGTCFPEMNGYQGVFLCDPDNQDSRCSEPRNDSTPKTNTMEPYNYQMDALSANWGIHMGAYYDYVAYQLEWVTGDNGYLRWMIGGQPIFEIPAEAVINTPQGGSKANPRLTFPEEPSYIILNVALSAAWGTYPPNPGKPCRGDGKDEEANYICDSFPLYMKIDYVRLYQDTSESSAMAHECDPASHPTRQWILDHLSEYVNEDNQLVEVHGGAPCRDYTDCTIPFSVQYTFHTGVCNANTGRCECTNEFWGGPRCTFQLGATTANGEDASDVTFGPPLYAAFIVLGSVLLLTIVAVIAVRIRQHRHQMKVDAAKAMESAHMTYIVSDMTSTKLLGVSSETNTFTTTENDQDTTQTRRSSQPSGPTTVTADEGQTLLDVAHENDVELEGACGGELACSTCHLVFEKRIFDELPEISEEEEDMLDLAWGLTDTSRLGCQIAVTKAMEGMTVRIPDEADNLM</sequence>
<dbReference type="InterPro" id="IPR036010">
    <property type="entry name" value="2Fe-2S_ferredoxin-like_sf"/>
</dbReference>
<comment type="caution">
    <text evidence="12">The sequence shown here is derived from an EMBL/GenBank/DDBJ whole genome shotgun (WGS) entry which is preliminary data.</text>
</comment>
<evidence type="ECO:0000256" key="5">
    <source>
        <dbReference type="ARBA" id="ARBA00023014"/>
    </source>
</evidence>
<organism evidence="12 13">
    <name type="scientific">Phytophthora fragariaefolia</name>
    <dbReference type="NCBI Taxonomy" id="1490495"/>
    <lineage>
        <taxon>Eukaryota</taxon>
        <taxon>Sar</taxon>
        <taxon>Stramenopiles</taxon>
        <taxon>Oomycota</taxon>
        <taxon>Peronosporomycetes</taxon>
        <taxon>Peronosporales</taxon>
        <taxon>Peronosporaceae</taxon>
        <taxon>Phytophthora</taxon>
    </lineage>
</organism>
<name>A0A9W6WWA3_9STRA</name>
<comment type="subcellular location">
    <subcellularLocation>
        <location evidence="1">Membrane</location>
    </subcellularLocation>
</comment>
<evidence type="ECO:0000313" key="12">
    <source>
        <dbReference type="EMBL" id="GMF18762.1"/>
    </source>
</evidence>
<dbReference type="Pfam" id="PF03935">
    <property type="entry name" value="SKN1_KRE6_Sbg1"/>
    <property type="match status" value="2"/>
</dbReference>
<keyword evidence="4" id="KW-0408">Iron</keyword>
<dbReference type="SUPFAM" id="SSF54292">
    <property type="entry name" value="2Fe-2S ferredoxin-like"/>
    <property type="match status" value="1"/>
</dbReference>
<dbReference type="InterPro" id="IPR012675">
    <property type="entry name" value="Beta-grasp_dom_sf"/>
</dbReference>
<dbReference type="Gene3D" id="2.60.120.200">
    <property type="match status" value="1"/>
</dbReference>
<dbReference type="GO" id="GO:0140647">
    <property type="term" value="P:P450-containing electron transport chain"/>
    <property type="evidence" value="ECO:0007669"/>
    <property type="project" value="InterPro"/>
</dbReference>
<keyword evidence="2" id="KW-0001">2Fe-2S</keyword>
<dbReference type="FunFam" id="2.60.120.200:FF:000157">
    <property type="entry name" value="Beta-glucan synthesis-associated protein SKN1"/>
    <property type="match status" value="1"/>
</dbReference>
<evidence type="ECO:0000256" key="3">
    <source>
        <dbReference type="ARBA" id="ARBA00022723"/>
    </source>
</evidence>
<protein>
    <submittedName>
        <fullName evidence="12">Unnamed protein product</fullName>
    </submittedName>
</protein>
<dbReference type="GO" id="GO:0005886">
    <property type="term" value="C:plasma membrane"/>
    <property type="evidence" value="ECO:0007669"/>
    <property type="project" value="TreeGrafter"/>
</dbReference>
<keyword evidence="5" id="KW-0411">Iron-sulfur</keyword>
<feature type="domain" description="2Fe-2S ferredoxin-type" evidence="11">
    <location>
        <begin position="868"/>
        <end position="970"/>
    </location>
</feature>
<evidence type="ECO:0000256" key="8">
    <source>
        <dbReference type="ARBA" id="ARBA00023316"/>
    </source>
</evidence>
<dbReference type="CDD" id="cd00207">
    <property type="entry name" value="fer2"/>
    <property type="match status" value="1"/>
</dbReference>
<evidence type="ECO:0000313" key="13">
    <source>
        <dbReference type="Proteomes" id="UP001165121"/>
    </source>
</evidence>
<dbReference type="GO" id="GO:0015926">
    <property type="term" value="F:glucosidase activity"/>
    <property type="evidence" value="ECO:0007669"/>
    <property type="project" value="TreeGrafter"/>
</dbReference>
<evidence type="ECO:0000259" key="11">
    <source>
        <dbReference type="PROSITE" id="PS51085"/>
    </source>
</evidence>
<evidence type="ECO:0000256" key="4">
    <source>
        <dbReference type="ARBA" id="ARBA00023004"/>
    </source>
</evidence>
<dbReference type="InterPro" id="IPR013320">
    <property type="entry name" value="ConA-like_dom_sf"/>
</dbReference>
<proteinExistence type="predicted"/>
<dbReference type="PANTHER" id="PTHR31361:SF1">
    <property type="entry name" value="BETA-GLUCAN SYNTHESIS-ASSOCIATED PROTEIN KRE6-RELATED"/>
    <property type="match status" value="1"/>
</dbReference>
<accession>A0A9W6WWA3</accession>
<dbReference type="GO" id="GO:0006078">
    <property type="term" value="P:(1-&gt;6)-beta-D-glucan biosynthetic process"/>
    <property type="evidence" value="ECO:0007669"/>
    <property type="project" value="TreeGrafter"/>
</dbReference>
<feature type="transmembrane region" description="Helical" evidence="10">
    <location>
        <begin position="793"/>
        <end position="814"/>
    </location>
</feature>
<keyword evidence="10" id="KW-1133">Transmembrane helix</keyword>
<feature type="region of interest" description="Disordered" evidence="9">
    <location>
        <begin position="857"/>
        <end position="885"/>
    </location>
</feature>
<gene>
    <name evidence="12" type="ORF">Pfra01_000174500</name>
</gene>
<dbReference type="OrthoDB" id="412647at2759"/>
<dbReference type="SUPFAM" id="SSF49899">
    <property type="entry name" value="Concanavalin A-like lectins/glucanases"/>
    <property type="match status" value="1"/>
</dbReference>
<dbReference type="InterPro" id="IPR001041">
    <property type="entry name" value="2Fe-2S_ferredoxin-type"/>
</dbReference>
<keyword evidence="7" id="KW-0325">Glycoprotein</keyword>
<keyword evidence="13" id="KW-1185">Reference proteome</keyword>
<dbReference type="GO" id="GO:0051537">
    <property type="term" value="F:2 iron, 2 sulfur cluster binding"/>
    <property type="evidence" value="ECO:0007669"/>
    <property type="project" value="UniProtKB-KW"/>
</dbReference>
<dbReference type="GO" id="GO:0046872">
    <property type="term" value="F:metal ion binding"/>
    <property type="evidence" value="ECO:0007669"/>
    <property type="project" value="UniProtKB-KW"/>
</dbReference>
<evidence type="ECO:0000256" key="10">
    <source>
        <dbReference type="SAM" id="Phobius"/>
    </source>
</evidence>
<dbReference type="PRINTS" id="PR00355">
    <property type="entry name" value="ADRENODOXIN"/>
</dbReference>
<feature type="compositionally biased region" description="Polar residues" evidence="9">
    <location>
        <begin position="871"/>
        <end position="883"/>
    </location>
</feature>
<evidence type="ECO:0000256" key="7">
    <source>
        <dbReference type="ARBA" id="ARBA00023180"/>
    </source>
</evidence>
<evidence type="ECO:0000256" key="2">
    <source>
        <dbReference type="ARBA" id="ARBA00022714"/>
    </source>
</evidence>